<dbReference type="Pfam" id="PF02188">
    <property type="entry name" value="GoLoco"/>
    <property type="match status" value="1"/>
</dbReference>
<dbReference type="InterPro" id="IPR029071">
    <property type="entry name" value="Ubiquitin-like_domsf"/>
</dbReference>
<dbReference type="SMART" id="SM00455">
    <property type="entry name" value="RBD"/>
    <property type="match status" value="2"/>
</dbReference>
<dbReference type="GO" id="GO:0007165">
    <property type="term" value="P:signal transduction"/>
    <property type="evidence" value="ECO:0007669"/>
    <property type="project" value="InterPro"/>
</dbReference>
<evidence type="ECO:0000256" key="4">
    <source>
        <dbReference type="ARBA" id="ARBA00022737"/>
    </source>
</evidence>
<feature type="region of interest" description="Disordered" evidence="5">
    <location>
        <begin position="350"/>
        <end position="448"/>
    </location>
</feature>
<name>A0AA88Y083_PINIB</name>
<dbReference type="InterPro" id="IPR046995">
    <property type="entry name" value="RGS10/12/14-like"/>
</dbReference>
<keyword evidence="4" id="KW-0677">Repeat</keyword>
<dbReference type="Pfam" id="PF02196">
    <property type="entry name" value="RBD"/>
    <property type="match status" value="1"/>
</dbReference>
<dbReference type="AlphaFoldDB" id="A0AA88Y083"/>
<evidence type="ECO:0000313" key="9">
    <source>
        <dbReference type="Proteomes" id="UP001186944"/>
    </source>
</evidence>
<dbReference type="Gene3D" id="3.10.20.90">
    <property type="entry name" value="Phosphatidylinositol 3-kinase Catalytic Subunit, Chain A, domain 1"/>
    <property type="match status" value="2"/>
</dbReference>
<dbReference type="InterPro" id="IPR044926">
    <property type="entry name" value="RGS_subdomain_2"/>
</dbReference>
<comment type="subcellular location">
    <subcellularLocation>
        <location evidence="1">Cytoplasm</location>
    </subcellularLocation>
</comment>
<evidence type="ECO:0000313" key="8">
    <source>
        <dbReference type="EMBL" id="KAK3095243.1"/>
    </source>
</evidence>
<feature type="compositionally biased region" description="Polar residues" evidence="5">
    <location>
        <begin position="994"/>
        <end position="1007"/>
    </location>
</feature>
<evidence type="ECO:0000259" key="6">
    <source>
        <dbReference type="PROSITE" id="PS50132"/>
    </source>
</evidence>
<dbReference type="SMART" id="SM00315">
    <property type="entry name" value="RGS"/>
    <property type="match status" value="1"/>
</dbReference>
<dbReference type="PROSITE" id="PS50132">
    <property type="entry name" value="RGS"/>
    <property type="match status" value="1"/>
</dbReference>
<dbReference type="InterPro" id="IPR011990">
    <property type="entry name" value="TPR-like_helical_dom_sf"/>
</dbReference>
<dbReference type="Gene3D" id="1.25.40.10">
    <property type="entry name" value="Tetratricopeptide repeat domain"/>
    <property type="match status" value="1"/>
</dbReference>
<protein>
    <submittedName>
        <fullName evidence="8">Uncharacterized protein</fullName>
    </submittedName>
</protein>
<dbReference type="Pfam" id="PF00615">
    <property type="entry name" value="RGS"/>
    <property type="match status" value="1"/>
</dbReference>
<dbReference type="GO" id="GO:0005634">
    <property type="term" value="C:nucleus"/>
    <property type="evidence" value="ECO:0007669"/>
    <property type="project" value="TreeGrafter"/>
</dbReference>
<sequence>MHLFENSDVDIIMAELIGWKSKRKFSTISGSRRRSYTPVQTMLDRYPTIHGTHYRPYSPVVPVTMAFDYVARYIKLLHLWTGLAGVSGNRRPHKVKKMHFDHNSAYLRPLTPDGLKFRPKRPGDMRKLALTFSYRDFSEFFKREKEKVPDDSDKWLKPNTVRHRRISRLQQPLSHSHESLVALEHELTNHRLSSAGSVNNIANHVTEDEVKEEDIGRVAGWAVNFDKLLKDVSGLTVFTEFLKKEFSQENIVFWRAVEQYKQINDVDKRKAKAKEIFNTYISVKAADPINIEQTARQQVEKQLDSPSSNAFDRAQQEIFKLMKQDSYPRFIKSELYKSYLMREMEGKALNLPTEEEEEEDKNKGGKKEDKKKKGKDSEDKEKDKEKRRRSLLPWRHKNSKQSLKATSDTDLKKGSKEKDKMSVSASSVKEKEVNNNTQRKPASGPGIDLSTIRKEVQANTKELKEKEVEDKDVKFCRVILPDGSTTVVCTKPGQTIRAVLGKLCDKRGLSIAAVEVLFLGSDKPLDLSEDVSTLGSREVSIERRVLFRMDLANKKSIGVKAKPNRSVRDVFKPILNKYGFKIDSVTVQLAGQTGYVDIEEQVSTIDNQRVVVIPIESTPASNKRTATDTTSKRPPAVVKYPQDMHRWSAPDHSSSLNAITNCIFEDLMMGKYESAHNFDELGILDLTSKVKDHQKGTDDHRSSGLFGLLRKETPSAKLGLEQAKTKTKHKVTFNLQKNQTRRTDPDDDNFFDLLSKVQGDRMEDQRGVGTNDSDMPDFLRNTGLHSGRESAPPILTSRPERMMVDRGDYVQTENKDYISYTRGQISNRPSSVPVGQTDYVNSESNVDIVDGNSSFTYGNQSFSKDGVIPSTEEAEEVFQPTAPDSPDFDDPCLAEKGLRDLGFGYNYNMYQAKAWGYSRHRPNFSSSRHIQNSQFKKVPIASPEQDIFDDPSVNHSDSEDDKTLVSSPVDENFRPHSVPPSLGNGAVHYLSPISPHTSPNSHRSTKHSILSTPVKLHQMDQSTPKPNYSKYMSAFQTPNSKKEGVSNKNMNLNLGNSDKAMVVDLGSPTDEESVTFV</sequence>
<dbReference type="InterPro" id="IPR024066">
    <property type="entry name" value="RGS_subdom1/3"/>
</dbReference>
<dbReference type="SMART" id="SM00390">
    <property type="entry name" value="GoLoco"/>
    <property type="match status" value="1"/>
</dbReference>
<comment type="caution">
    <text evidence="8">The sequence shown here is derived from an EMBL/GenBank/DDBJ whole genome shotgun (WGS) entry which is preliminary data.</text>
</comment>
<evidence type="ECO:0000256" key="2">
    <source>
        <dbReference type="ARBA" id="ARBA00022468"/>
    </source>
</evidence>
<dbReference type="GO" id="GO:0005737">
    <property type="term" value="C:cytoplasm"/>
    <property type="evidence" value="ECO:0007669"/>
    <property type="project" value="UniProtKB-SubCell"/>
</dbReference>
<dbReference type="PROSITE" id="PS50877">
    <property type="entry name" value="GOLOCO"/>
    <property type="match status" value="1"/>
</dbReference>
<reference evidence="8" key="1">
    <citation type="submission" date="2019-08" db="EMBL/GenBank/DDBJ databases">
        <title>The improved chromosome-level genome for the pearl oyster Pinctada fucata martensii using PacBio sequencing and Hi-C.</title>
        <authorList>
            <person name="Zheng Z."/>
        </authorList>
    </citation>
    <scope>NUCLEOTIDE SEQUENCE</scope>
    <source>
        <strain evidence="8">ZZ-2019</strain>
        <tissue evidence="8">Adductor muscle</tissue>
    </source>
</reference>
<dbReference type="Proteomes" id="UP001186944">
    <property type="component" value="Unassembled WGS sequence"/>
</dbReference>
<dbReference type="PANTHER" id="PTHR45945">
    <property type="entry name" value="REGULATOR OF G-PROTEIN SIGNALING LOCO"/>
    <property type="match status" value="1"/>
</dbReference>
<dbReference type="Gene3D" id="1.10.167.10">
    <property type="entry name" value="Regulator of G-protein Signalling 4, domain 2"/>
    <property type="match status" value="1"/>
</dbReference>
<feature type="compositionally biased region" description="Basic and acidic residues" evidence="5">
    <location>
        <begin position="375"/>
        <end position="384"/>
    </location>
</feature>
<dbReference type="InterPro" id="IPR003116">
    <property type="entry name" value="RBD_dom"/>
</dbReference>
<feature type="domain" description="RBD" evidence="7">
    <location>
        <begin position="545"/>
        <end position="615"/>
    </location>
</feature>
<gene>
    <name evidence="8" type="ORF">FSP39_012078</name>
</gene>
<evidence type="ECO:0000256" key="1">
    <source>
        <dbReference type="ARBA" id="ARBA00004496"/>
    </source>
</evidence>
<evidence type="ECO:0000259" key="7">
    <source>
        <dbReference type="PROSITE" id="PS50898"/>
    </source>
</evidence>
<dbReference type="PANTHER" id="PTHR45945:SF3">
    <property type="entry name" value="REGULATOR OF G-PROTEIN SIGNALING LOCO"/>
    <property type="match status" value="1"/>
</dbReference>
<keyword evidence="2" id="KW-0343">GTPase activation</keyword>
<proteinExistence type="predicted"/>
<dbReference type="InterPro" id="IPR016137">
    <property type="entry name" value="RGS"/>
</dbReference>
<dbReference type="EMBL" id="VSWD01000008">
    <property type="protein sequence ID" value="KAK3095243.1"/>
    <property type="molecule type" value="Genomic_DNA"/>
</dbReference>
<organism evidence="8 9">
    <name type="scientific">Pinctada imbricata</name>
    <name type="common">Atlantic pearl-oyster</name>
    <name type="synonym">Pinctada martensii</name>
    <dbReference type="NCBI Taxonomy" id="66713"/>
    <lineage>
        <taxon>Eukaryota</taxon>
        <taxon>Metazoa</taxon>
        <taxon>Spiralia</taxon>
        <taxon>Lophotrochozoa</taxon>
        <taxon>Mollusca</taxon>
        <taxon>Bivalvia</taxon>
        <taxon>Autobranchia</taxon>
        <taxon>Pteriomorphia</taxon>
        <taxon>Pterioida</taxon>
        <taxon>Pterioidea</taxon>
        <taxon>Pteriidae</taxon>
        <taxon>Pinctada</taxon>
    </lineage>
</organism>
<dbReference type="SUPFAM" id="SSF48097">
    <property type="entry name" value="Regulator of G-protein signaling, RGS"/>
    <property type="match status" value="1"/>
</dbReference>
<dbReference type="GO" id="GO:0005096">
    <property type="term" value="F:GTPase activator activity"/>
    <property type="evidence" value="ECO:0007669"/>
    <property type="project" value="UniProtKB-KW"/>
</dbReference>
<dbReference type="PRINTS" id="PR01301">
    <property type="entry name" value="RGSPROTEIN"/>
</dbReference>
<dbReference type="InterPro" id="IPR036305">
    <property type="entry name" value="RGS_sf"/>
</dbReference>
<dbReference type="Gene3D" id="1.10.196.10">
    <property type="match status" value="1"/>
</dbReference>
<evidence type="ECO:0000256" key="5">
    <source>
        <dbReference type="SAM" id="MobiDB-lite"/>
    </source>
</evidence>
<feature type="compositionally biased region" description="Basic and acidic residues" evidence="5">
    <location>
        <begin position="407"/>
        <end position="421"/>
    </location>
</feature>
<keyword evidence="9" id="KW-1185">Reference proteome</keyword>
<dbReference type="FunFam" id="1.10.167.10:FF:000001">
    <property type="entry name" value="Putative regulator of g-protein signaling 12"/>
    <property type="match status" value="1"/>
</dbReference>
<dbReference type="CDD" id="cd01817">
    <property type="entry name" value="RBD1_RGS12_like"/>
    <property type="match status" value="1"/>
</dbReference>
<dbReference type="GO" id="GO:0008277">
    <property type="term" value="P:regulation of G protein-coupled receptor signaling pathway"/>
    <property type="evidence" value="ECO:0007669"/>
    <property type="project" value="TreeGrafter"/>
</dbReference>
<evidence type="ECO:0000256" key="3">
    <source>
        <dbReference type="ARBA" id="ARBA00022490"/>
    </source>
</evidence>
<dbReference type="InterPro" id="IPR003109">
    <property type="entry name" value="GoLoco_motif"/>
</dbReference>
<dbReference type="PROSITE" id="PS50898">
    <property type="entry name" value="RBD"/>
    <property type="match status" value="2"/>
</dbReference>
<dbReference type="CDD" id="cd17067">
    <property type="entry name" value="RBD2_RGS12_like"/>
    <property type="match status" value="1"/>
</dbReference>
<feature type="region of interest" description="Disordered" evidence="5">
    <location>
        <begin position="944"/>
        <end position="1007"/>
    </location>
</feature>
<dbReference type="SUPFAM" id="SSF54236">
    <property type="entry name" value="Ubiquitin-like"/>
    <property type="match status" value="2"/>
</dbReference>
<accession>A0AA88Y083</accession>
<feature type="domain" description="RBD" evidence="7">
    <location>
        <begin position="474"/>
        <end position="544"/>
    </location>
</feature>
<keyword evidence="3" id="KW-0963">Cytoplasm</keyword>
<feature type="domain" description="RGS" evidence="6">
    <location>
        <begin position="224"/>
        <end position="340"/>
    </location>
</feature>
<dbReference type="GO" id="GO:0005886">
    <property type="term" value="C:plasma membrane"/>
    <property type="evidence" value="ECO:0007669"/>
    <property type="project" value="TreeGrafter"/>
</dbReference>
<feature type="compositionally biased region" description="Basic residues" evidence="5">
    <location>
        <begin position="385"/>
        <end position="399"/>
    </location>
</feature>